<keyword evidence="1" id="KW-1003">Cell membrane</keyword>
<keyword evidence="2 6" id="KW-0732">Signal</keyword>
<evidence type="ECO:0000256" key="1">
    <source>
        <dbReference type="ARBA" id="ARBA00022475"/>
    </source>
</evidence>
<evidence type="ECO:0000256" key="4">
    <source>
        <dbReference type="ARBA" id="ARBA00023139"/>
    </source>
</evidence>
<dbReference type="KEGG" id="dbr:Deba_0324"/>
<sequence length="75" mass="8168">MHSKLTIAAICLGLALLAGCATPMHTITTTSGKQYVAVGDLDFDDDTKTYTFTDPEGHTVILNRNVISEIRRKTD</sequence>
<feature type="chain" id="PRO_5003150008" description="Lipoprotein YgdI/YgdR-like SH3-like domain-containing protein" evidence="6">
    <location>
        <begin position="21"/>
        <end position="75"/>
    </location>
</feature>
<dbReference type="RefSeq" id="WP_013257156.1">
    <property type="nucleotide sequence ID" value="NC_014365.1"/>
</dbReference>
<dbReference type="Proteomes" id="UP000009047">
    <property type="component" value="Chromosome"/>
</dbReference>
<keyword evidence="3" id="KW-0472">Membrane</keyword>
<keyword evidence="4" id="KW-0564">Palmitate</keyword>
<evidence type="ECO:0000313" key="9">
    <source>
        <dbReference type="Proteomes" id="UP000009047"/>
    </source>
</evidence>
<feature type="signal peptide" evidence="6">
    <location>
        <begin position="1"/>
        <end position="20"/>
    </location>
</feature>
<gene>
    <name evidence="8" type="ordered locus">Deba_0324</name>
</gene>
<reference evidence="8 9" key="1">
    <citation type="journal article" date="2010" name="Stand. Genomic Sci.">
        <title>Complete genome sequence of Desulfarculus baarsii type strain (2st14).</title>
        <authorList>
            <person name="Sun H."/>
            <person name="Spring S."/>
            <person name="Lapidus A."/>
            <person name="Davenport K."/>
            <person name="Del Rio T.G."/>
            <person name="Tice H."/>
            <person name="Nolan M."/>
            <person name="Copeland A."/>
            <person name="Cheng J.F."/>
            <person name="Lucas S."/>
            <person name="Tapia R."/>
            <person name="Goodwin L."/>
            <person name="Pitluck S."/>
            <person name="Ivanova N."/>
            <person name="Pagani I."/>
            <person name="Mavromatis K."/>
            <person name="Ovchinnikova G."/>
            <person name="Pati A."/>
            <person name="Chen A."/>
            <person name="Palaniappan K."/>
            <person name="Hauser L."/>
            <person name="Chang Y.J."/>
            <person name="Jeffries C.D."/>
            <person name="Detter J.C."/>
            <person name="Han C."/>
            <person name="Rohde M."/>
            <person name="Brambilla E."/>
            <person name="Goker M."/>
            <person name="Woyke T."/>
            <person name="Bristow J."/>
            <person name="Eisen J.A."/>
            <person name="Markowitz V."/>
            <person name="Hugenholtz P."/>
            <person name="Kyrpides N.C."/>
            <person name="Klenk H.P."/>
            <person name="Land M."/>
        </authorList>
    </citation>
    <scope>NUCLEOTIDE SEQUENCE [LARGE SCALE GENOMIC DNA]</scope>
    <source>
        <strain evidence="9">ATCC 33931 / DSM 2075 / LMG 7858 / VKM B-1802 / 2st14</strain>
    </source>
</reference>
<evidence type="ECO:0000259" key="7">
    <source>
        <dbReference type="Pfam" id="PF06004"/>
    </source>
</evidence>
<dbReference type="NCBIfam" id="NF033216">
    <property type="entry name" value="lipo_YgdI_YgdR"/>
    <property type="match status" value="1"/>
</dbReference>
<dbReference type="HOGENOM" id="CLU_182841_2_0_7"/>
<dbReference type="InterPro" id="IPR010920">
    <property type="entry name" value="LSM_dom_sf"/>
</dbReference>
<evidence type="ECO:0000256" key="5">
    <source>
        <dbReference type="ARBA" id="ARBA00023288"/>
    </source>
</evidence>
<evidence type="ECO:0000256" key="2">
    <source>
        <dbReference type="ARBA" id="ARBA00022729"/>
    </source>
</evidence>
<dbReference type="SUPFAM" id="SSF50182">
    <property type="entry name" value="Sm-like ribonucleoproteins"/>
    <property type="match status" value="1"/>
</dbReference>
<dbReference type="PROSITE" id="PS51257">
    <property type="entry name" value="PROKAR_LIPOPROTEIN"/>
    <property type="match status" value="1"/>
</dbReference>
<accession>E1QDR4</accession>
<evidence type="ECO:0000256" key="6">
    <source>
        <dbReference type="SAM" id="SignalP"/>
    </source>
</evidence>
<dbReference type="Gene3D" id="2.30.30.100">
    <property type="match status" value="1"/>
</dbReference>
<protein>
    <recommendedName>
        <fullName evidence="7">Lipoprotein YgdI/YgdR-like SH3-like domain-containing protein</fullName>
    </recommendedName>
</protein>
<name>E1QDR4_DESB2</name>
<feature type="domain" description="Lipoprotein YgdI/YgdR-like SH3-like" evidence="7">
    <location>
        <begin position="26"/>
        <end position="71"/>
    </location>
</feature>
<organism evidence="8 9">
    <name type="scientific">Desulfarculus baarsii (strain ATCC 33931 / DSM 2075 / LMG 7858 / VKM B-1802 / 2st14)</name>
    <dbReference type="NCBI Taxonomy" id="644282"/>
    <lineage>
        <taxon>Bacteria</taxon>
        <taxon>Pseudomonadati</taxon>
        <taxon>Thermodesulfobacteriota</taxon>
        <taxon>Desulfarculia</taxon>
        <taxon>Desulfarculales</taxon>
        <taxon>Desulfarculaceae</taxon>
        <taxon>Desulfarculus</taxon>
    </lineage>
</organism>
<keyword evidence="5" id="KW-0449">Lipoprotein</keyword>
<dbReference type="Pfam" id="PF06004">
    <property type="entry name" value="DUF903"/>
    <property type="match status" value="1"/>
</dbReference>
<dbReference type="STRING" id="644282.Deba_0324"/>
<evidence type="ECO:0000256" key="3">
    <source>
        <dbReference type="ARBA" id="ARBA00023136"/>
    </source>
</evidence>
<dbReference type="InterPro" id="IPR047807">
    <property type="entry name" value="YgdI/YgdR-like_SH3-like"/>
</dbReference>
<evidence type="ECO:0000313" key="8">
    <source>
        <dbReference type="EMBL" id="ADK83700.1"/>
    </source>
</evidence>
<dbReference type="AlphaFoldDB" id="E1QDR4"/>
<dbReference type="EMBL" id="CP002085">
    <property type="protein sequence ID" value="ADK83700.1"/>
    <property type="molecule type" value="Genomic_DNA"/>
</dbReference>
<dbReference type="InterPro" id="IPR010305">
    <property type="entry name" value="YgdI/YgdR-like"/>
</dbReference>
<keyword evidence="9" id="KW-1185">Reference proteome</keyword>
<proteinExistence type="predicted"/>